<dbReference type="GO" id="GO:0051536">
    <property type="term" value="F:iron-sulfur cluster binding"/>
    <property type="evidence" value="ECO:0007669"/>
    <property type="project" value="UniProtKB-KW"/>
</dbReference>
<proteinExistence type="predicted"/>
<dbReference type="InterPro" id="IPR017896">
    <property type="entry name" value="4Fe4S_Fe-S-bd"/>
</dbReference>
<keyword evidence="3" id="KW-0411">Iron-sulfur</keyword>
<sequence length="402" mass="46418">MENIKYEVMKKIMNKKMKNLKYDDLVKEWNKEKRQMIKETSDHRIYRWDPEGMYKILENTGKVITDTNPYVNLVDIEEFDLVIENEPYPVAPPPMNKVKGKKSKGASFFGVMHKEITGDAMYYMKDQMISMERINKEAQGINIPEPNKEKEKDLIKLKKEIFEYAKSLGFASMGVTKVDRRYVSMGVDDEIIFDNIILLGYEMPKEVLDNYPKPKGELGAFGAYTGCARNVHKVADFIRSKGHDCRSRDWGGGIKYSPHAVNAGLGNYSTYGVCVTPEAGTRLKYCSILIDADLPLDKPKDFNIEEFCSRCRMCQKSCPSNSIPKEEKQYKGAVKRQTRFSGCLELMTTSRECLKCVRVCPFSMIGYEQCMESLPQYYMYNLQIDELDKEFLLSKKEGEYIE</sequence>
<dbReference type="SUPFAM" id="SSF54862">
    <property type="entry name" value="4Fe-4S ferredoxins"/>
    <property type="match status" value="1"/>
</dbReference>
<organism evidence="5 6">
    <name type="scientific">Oceanirhabdus seepicola</name>
    <dbReference type="NCBI Taxonomy" id="2828781"/>
    <lineage>
        <taxon>Bacteria</taxon>
        <taxon>Bacillati</taxon>
        <taxon>Bacillota</taxon>
        <taxon>Clostridia</taxon>
        <taxon>Eubacteriales</taxon>
        <taxon>Clostridiaceae</taxon>
        <taxon>Oceanirhabdus</taxon>
    </lineage>
</organism>
<dbReference type="Proteomes" id="UP001056429">
    <property type="component" value="Unassembled WGS sequence"/>
</dbReference>
<reference evidence="5" key="1">
    <citation type="journal article" date="2021" name="mSystems">
        <title>Bacteria and Archaea Synergistically Convert Glycine Betaine to Biogenic Methane in the Formosa Cold Seep of the South China Sea.</title>
        <authorList>
            <person name="Li L."/>
            <person name="Zhang W."/>
            <person name="Zhang S."/>
            <person name="Song L."/>
            <person name="Sun Q."/>
            <person name="Zhang H."/>
            <person name="Xiang H."/>
            <person name="Dong X."/>
        </authorList>
    </citation>
    <scope>NUCLEOTIDE SEQUENCE</scope>
    <source>
        <strain evidence="5">ZWT</strain>
    </source>
</reference>
<evidence type="ECO:0000313" key="5">
    <source>
        <dbReference type="EMBL" id="MCM1992818.1"/>
    </source>
</evidence>
<protein>
    <recommendedName>
        <fullName evidence="4">4Fe-4S ferredoxin-type domain-containing protein</fullName>
    </recommendedName>
</protein>
<comment type="caution">
    <text evidence="5">The sequence shown here is derived from an EMBL/GenBank/DDBJ whole genome shotgun (WGS) entry which is preliminary data.</text>
</comment>
<keyword evidence="1" id="KW-0479">Metal-binding</keyword>
<keyword evidence="6" id="KW-1185">Reference proteome</keyword>
<evidence type="ECO:0000256" key="1">
    <source>
        <dbReference type="ARBA" id="ARBA00022723"/>
    </source>
</evidence>
<dbReference type="AlphaFoldDB" id="A0A9J6P7D2"/>
<feature type="domain" description="4Fe-4S ferredoxin-type" evidence="4">
    <location>
        <begin position="297"/>
        <end position="328"/>
    </location>
</feature>
<dbReference type="PROSITE" id="PS00198">
    <property type="entry name" value="4FE4S_FER_1"/>
    <property type="match status" value="1"/>
</dbReference>
<evidence type="ECO:0000256" key="2">
    <source>
        <dbReference type="ARBA" id="ARBA00023004"/>
    </source>
</evidence>
<dbReference type="PANTHER" id="PTHR42827:SF1">
    <property type="entry name" value="IRON-SULFUR CLUSTER-BINDING PROTEIN"/>
    <property type="match status" value="1"/>
</dbReference>
<dbReference type="GO" id="GO:0046872">
    <property type="term" value="F:metal ion binding"/>
    <property type="evidence" value="ECO:0007669"/>
    <property type="project" value="UniProtKB-KW"/>
</dbReference>
<evidence type="ECO:0000256" key="3">
    <source>
        <dbReference type="ARBA" id="ARBA00023014"/>
    </source>
</evidence>
<dbReference type="PROSITE" id="PS51379">
    <property type="entry name" value="4FE4S_FER_2"/>
    <property type="match status" value="1"/>
</dbReference>
<name>A0A9J6P7D2_9CLOT</name>
<reference evidence="5" key="2">
    <citation type="submission" date="2021-04" db="EMBL/GenBank/DDBJ databases">
        <authorList>
            <person name="Dong X."/>
        </authorList>
    </citation>
    <scope>NUCLEOTIDE SEQUENCE</scope>
    <source>
        <strain evidence="5">ZWT</strain>
    </source>
</reference>
<dbReference type="PANTHER" id="PTHR42827">
    <property type="entry name" value="IRON-SULFUR CLUSTER-BINDING PROTEIN-RELATED"/>
    <property type="match status" value="1"/>
</dbReference>
<evidence type="ECO:0000259" key="4">
    <source>
        <dbReference type="PROSITE" id="PS51379"/>
    </source>
</evidence>
<dbReference type="Gene3D" id="3.30.70.20">
    <property type="match status" value="1"/>
</dbReference>
<accession>A0A9J6P7D2</accession>
<dbReference type="EMBL" id="JAGSOJ010000007">
    <property type="protein sequence ID" value="MCM1992818.1"/>
    <property type="molecule type" value="Genomic_DNA"/>
</dbReference>
<evidence type="ECO:0000313" key="6">
    <source>
        <dbReference type="Proteomes" id="UP001056429"/>
    </source>
</evidence>
<gene>
    <name evidence="5" type="ORF">KDK92_24125</name>
</gene>
<dbReference type="InterPro" id="IPR017900">
    <property type="entry name" value="4Fe4S_Fe_S_CS"/>
</dbReference>
<dbReference type="RefSeq" id="WP_250861985.1">
    <property type="nucleotide sequence ID" value="NZ_JAGSOJ010000007.1"/>
</dbReference>
<keyword evidence="2" id="KW-0408">Iron</keyword>